<gene>
    <name evidence="1" type="ORF">ACB45063_01156</name>
</gene>
<geneLocation type="plasmid" evidence="1">
    <name>pAb45063_b</name>
</geneLocation>
<dbReference type="AlphaFoldDB" id="A0A5P1I6T5"/>
<evidence type="ECO:0000313" key="1">
    <source>
        <dbReference type="EMBL" id="QBK18168.1"/>
    </source>
</evidence>
<keyword evidence="1" id="KW-0614">Plasmid</keyword>
<reference evidence="1" key="1">
    <citation type="submission" date="2018-12" db="EMBL/GenBank/DDBJ databases">
        <authorList>
            <person name="Matos A.P."/>
            <person name="Cayo R."/>
            <person name="Almeida L.G.P."/>
            <person name="Streling A.P."/>
            <person name="Nodari C.S."/>
            <person name="Martins W.M.B.S."/>
            <person name="Narciso A.C."/>
            <person name="Silva R.M."/>
            <person name="Vasconcelos A.T.R."/>
            <person name="Gales A.C."/>
        </authorList>
    </citation>
    <scope>NUCLEOTIDE SEQUENCE</scope>
    <source>
        <strain evidence="1">Acb-45063</strain>
        <plasmid evidence="1">pAb45063_b</plasmid>
    </source>
</reference>
<dbReference type="EMBL" id="MK323043">
    <property type="protein sequence ID" value="QBK18168.1"/>
    <property type="molecule type" value="Genomic_DNA"/>
</dbReference>
<accession>A0A5P1I6T5</accession>
<organism evidence="1">
    <name type="scientific">Acinetobacter baumannii</name>
    <dbReference type="NCBI Taxonomy" id="470"/>
    <lineage>
        <taxon>Bacteria</taxon>
        <taxon>Pseudomonadati</taxon>
        <taxon>Pseudomonadota</taxon>
        <taxon>Gammaproteobacteria</taxon>
        <taxon>Moraxellales</taxon>
        <taxon>Moraxellaceae</taxon>
        <taxon>Acinetobacter</taxon>
        <taxon>Acinetobacter calcoaceticus/baumannii complex</taxon>
    </lineage>
</organism>
<proteinExistence type="predicted"/>
<protein>
    <submittedName>
        <fullName evidence="1">Uncharacterized protein</fullName>
    </submittedName>
</protein>
<name>A0A5P1I6T5_ACIBA</name>
<sequence length="115" mass="12703">MRKSSISNCSHIHGLSRKPDFINVNLIVSTLGNSAKAIAPDTFRFSPIAMFASGVVIDYALYGTPELALVANNKARNPAVPRTLISRQIPDTEYYNLHHLNRMHKLRGGPTCLNN</sequence>